<comment type="catalytic activity">
    <reaction evidence="4">
        <text>succinate semialdehyde + NADP(+) + H2O = succinate + NADPH + 2 H(+)</text>
        <dbReference type="Rhea" id="RHEA:13213"/>
        <dbReference type="ChEBI" id="CHEBI:15377"/>
        <dbReference type="ChEBI" id="CHEBI:15378"/>
        <dbReference type="ChEBI" id="CHEBI:30031"/>
        <dbReference type="ChEBI" id="CHEBI:57706"/>
        <dbReference type="ChEBI" id="CHEBI:57783"/>
        <dbReference type="ChEBI" id="CHEBI:58349"/>
        <dbReference type="EC" id="1.2.1.79"/>
    </reaction>
</comment>
<dbReference type="Proteomes" id="UP001206639">
    <property type="component" value="Unassembled WGS sequence"/>
</dbReference>
<gene>
    <name evidence="8" type="ORF">N4S67_06565</name>
</gene>
<dbReference type="Pfam" id="PF00171">
    <property type="entry name" value="Aldedh"/>
    <property type="match status" value="1"/>
</dbReference>
<evidence type="ECO:0000256" key="6">
    <source>
        <dbReference type="RuleBase" id="RU003345"/>
    </source>
</evidence>
<dbReference type="InterPro" id="IPR016160">
    <property type="entry name" value="Ald_DH_CS_CYS"/>
</dbReference>
<dbReference type="EC" id="1.2.1.79" evidence="2"/>
<dbReference type="RefSeq" id="WP_260992165.1">
    <property type="nucleotide sequence ID" value="NZ_JAODWD010000002.1"/>
</dbReference>
<evidence type="ECO:0000256" key="4">
    <source>
        <dbReference type="ARBA" id="ARBA00048559"/>
    </source>
</evidence>
<dbReference type="PROSITE" id="PS00070">
    <property type="entry name" value="ALDEHYDE_DEHYDR_CYS"/>
    <property type="match status" value="1"/>
</dbReference>
<dbReference type="PROSITE" id="PS00687">
    <property type="entry name" value="ALDEHYDE_DEHYDR_GLU"/>
    <property type="match status" value="1"/>
</dbReference>
<accession>A0ABT2MA82</accession>
<dbReference type="EMBL" id="JAODWD010000002">
    <property type="protein sequence ID" value="MCT7658080.1"/>
    <property type="molecule type" value="Genomic_DNA"/>
</dbReference>
<evidence type="ECO:0000313" key="8">
    <source>
        <dbReference type="EMBL" id="MCT7658080.1"/>
    </source>
</evidence>
<evidence type="ECO:0000256" key="5">
    <source>
        <dbReference type="PROSITE-ProRule" id="PRU10007"/>
    </source>
</evidence>
<evidence type="ECO:0000313" key="9">
    <source>
        <dbReference type="Proteomes" id="UP001206639"/>
    </source>
</evidence>
<dbReference type="Gene3D" id="3.40.605.10">
    <property type="entry name" value="Aldehyde Dehydrogenase, Chain A, domain 1"/>
    <property type="match status" value="1"/>
</dbReference>
<dbReference type="InterPro" id="IPR029510">
    <property type="entry name" value="Ald_DH_CS_GLU"/>
</dbReference>
<feature type="active site" evidence="5">
    <location>
        <position position="267"/>
    </location>
</feature>
<dbReference type="PANTHER" id="PTHR11699">
    <property type="entry name" value="ALDEHYDE DEHYDROGENASE-RELATED"/>
    <property type="match status" value="1"/>
</dbReference>
<sequence length="503" mass="52249">MGSRGGGGLVIGASVAQPVTPDQVHGLLVGGDRITASSLPHHTHIFPATGRPNAAVTLAGKPEIDLAVASAWDAHREWTALTVDRRRDLLINLADVVGAHLDELAALNVHDYAVPVSFAGTALLLERFLRHFAGYVDKPLGSSTPVDGSFDINLVERDPYGVVGVIAPWNGALAVAGSCIAPALAAGNAVVFKPSELAPLASLRFGELCLQAGLPRGLVNVVPAGPEGGDALVRHPGVRKIHFTGGGDTARRVLQAAASNLTPVVAELGGKSASVIFADADLDAAAMLSAHQGPLMQSGQSCACASRILVQDRVYDAFVEKFLAVVTSAEIGDPFDPAVVFGPVVSDAAAHRILSTVDAAVRARAGSLLTGGRRISGDLAAGYYIEPTVFGDVDNTSELARTETFGPVVSVIRFGDAADAVRLANDTSYGLNAFVHTRDLNRAHSVARRLEAGSVWINTFSDIAPQGPYGGYKQSGFGRTGGAEGLQEFLQVKNIRIGMGARS</sequence>
<keyword evidence="1 6" id="KW-0560">Oxidoreductase</keyword>
<protein>
    <recommendedName>
        <fullName evidence="3">Putative succinate-semialdehyde dehydrogenase [NADP(+)] 2</fullName>
        <ecNumber evidence="2">1.2.1.79</ecNumber>
    </recommendedName>
</protein>
<dbReference type="SUPFAM" id="SSF53720">
    <property type="entry name" value="ALDH-like"/>
    <property type="match status" value="1"/>
</dbReference>
<reference evidence="9" key="1">
    <citation type="submission" date="2023-07" db="EMBL/GenBank/DDBJ databases">
        <authorList>
            <person name="Deng Y."/>
            <person name="Zhang Y.-Q."/>
        </authorList>
    </citation>
    <scope>NUCLEOTIDE SEQUENCE [LARGE SCALE GENOMIC DNA]</scope>
    <source>
        <strain evidence="9">CPCC 205710</strain>
    </source>
</reference>
<evidence type="ECO:0000256" key="2">
    <source>
        <dbReference type="ARBA" id="ARBA00039122"/>
    </source>
</evidence>
<evidence type="ECO:0000259" key="7">
    <source>
        <dbReference type="Pfam" id="PF00171"/>
    </source>
</evidence>
<feature type="domain" description="Aldehyde dehydrogenase" evidence="7">
    <location>
        <begin position="42"/>
        <end position="495"/>
    </location>
</feature>
<evidence type="ECO:0000256" key="1">
    <source>
        <dbReference type="ARBA" id="ARBA00023002"/>
    </source>
</evidence>
<dbReference type="Gene3D" id="3.40.309.10">
    <property type="entry name" value="Aldehyde Dehydrogenase, Chain A, domain 2"/>
    <property type="match status" value="1"/>
</dbReference>
<keyword evidence="9" id="KW-1185">Reference proteome</keyword>
<organism evidence="8 9">
    <name type="scientific">Mycobacterium deserti</name>
    <dbReference type="NCBI Taxonomy" id="2978347"/>
    <lineage>
        <taxon>Bacteria</taxon>
        <taxon>Bacillati</taxon>
        <taxon>Actinomycetota</taxon>
        <taxon>Actinomycetes</taxon>
        <taxon>Mycobacteriales</taxon>
        <taxon>Mycobacteriaceae</taxon>
        <taxon>Mycobacterium</taxon>
    </lineage>
</organism>
<dbReference type="InterPro" id="IPR016161">
    <property type="entry name" value="Ald_DH/histidinol_DH"/>
</dbReference>
<name>A0ABT2MA82_9MYCO</name>
<comment type="similarity">
    <text evidence="6">Belongs to the aldehyde dehydrogenase family.</text>
</comment>
<proteinExistence type="inferred from homology"/>
<dbReference type="InterPro" id="IPR016163">
    <property type="entry name" value="Ald_DH_C"/>
</dbReference>
<dbReference type="InterPro" id="IPR015590">
    <property type="entry name" value="Aldehyde_DH_dom"/>
</dbReference>
<evidence type="ECO:0000256" key="3">
    <source>
        <dbReference type="ARBA" id="ARBA00039663"/>
    </source>
</evidence>
<comment type="caution">
    <text evidence="8">The sequence shown here is derived from an EMBL/GenBank/DDBJ whole genome shotgun (WGS) entry which is preliminary data.</text>
</comment>
<dbReference type="InterPro" id="IPR016162">
    <property type="entry name" value="Ald_DH_N"/>
</dbReference>